<evidence type="ECO:0000259" key="1">
    <source>
        <dbReference type="Pfam" id="PF13521"/>
    </source>
</evidence>
<sequence length="179" mass="20103">MQVNNKRYVITGGPGSGKSTLIEGLEKAGYACSAEISREMIKAEVAKGSDCLPWLDISCFSDKVIARMTGAWQQSAENTLTFFDRGIPDVIAYLRIAGLPMPQAYLDDLLRHPYENQVFILPPWEAIYVNDAERWQSFEESGSIYDTIRETYTGFGFELTDVPKIAEADRVAFVLNFIK</sequence>
<organism evidence="2 3">
    <name type="scientific">Pedobacter hartonius</name>
    <dbReference type="NCBI Taxonomy" id="425514"/>
    <lineage>
        <taxon>Bacteria</taxon>
        <taxon>Pseudomonadati</taxon>
        <taxon>Bacteroidota</taxon>
        <taxon>Sphingobacteriia</taxon>
        <taxon>Sphingobacteriales</taxon>
        <taxon>Sphingobacteriaceae</taxon>
        <taxon>Pedobacter</taxon>
    </lineage>
</organism>
<dbReference type="STRING" id="425514.SAMN05443550_10374"/>
<evidence type="ECO:0000313" key="3">
    <source>
        <dbReference type="Proteomes" id="UP000198850"/>
    </source>
</evidence>
<dbReference type="InterPro" id="IPR027417">
    <property type="entry name" value="P-loop_NTPase"/>
</dbReference>
<keyword evidence="3" id="KW-1185">Reference proteome</keyword>
<protein>
    <submittedName>
        <fullName evidence="2">Predicted ATPase</fullName>
    </submittedName>
</protein>
<dbReference type="Pfam" id="PF13521">
    <property type="entry name" value="AAA_28"/>
    <property type="match status" value="1"/>
</dbReference>
<dbReference type="InterPro" id="IPR038727">
    <property type="entry name" value="NadR/Ttd14_AAA_dom"/>
</dbReference>
<dbReference type="EMBL" id="FNRA01000003">
    <property type="protein sequence ID" value="SEA38640.1"/>
    <property type="molecule type" value="Genomic_DNA"/>
</dbReference>
<dbReference type="AlphaFoldDB" id="A0A1H4ARW9"/>
<name>A0A1H4ARW9_9SPHI</name>
<proteinExistence type="predicted"/>
<dbReference type="Proteomes" id="UP000198850">
    <property type="component" value="Unassembled WGS sequence"/>
</dbReference>
<gene>
    <name evidence="2" type="ORF">SAMN05443550_10374</name>
</gene>
<accession>A0A1H4ARW9</accession>
<feature type="domain" description="NadR/Ttd14 AAA" evidence="1">
    <location>
        <begin position="7"/>
        <end position="165"/>
    </location>
</feature>
<dbReference type="Gene3D" id="3.40.50.300">
    <property type="entry name" value="P-loop containing nucleotide triphosphate hydrolases"/>
    <property type="match status" value="1"/>
</dbReference>
<reference evidence="2 3" key="1">
    <citation type="submission" date="2016-10" db="EMBL/GenBank/DDBJ databases">
        <authorList>
            <person name="de Groot N.N."/>
        </authorList>
    </citation>
    <scope>NUCLEOTIDE SEQUENCE [LARGE SCALE GENOMIC DNA]</scope>
    <source>
        <strain evidence="2 3">DSM 19033</strain>
    </source>
</reference>
<dbReference type="RefSeq" id="WP_090555744.1">
    <property type="nucleotide sequence ID" value="NZ_FNRA01000003.1"/>
</dbReference>
<dbReference type="SUPFAM" id="SSF52540">
    <property type="entry name" value="P-loop containing nucleoside triphosphate hydrolases"/>
    <property type="match status" value="1"/>
</dbReference>
<dbReference type="OrthoDB" id="5638848at2"/>
<evidence type="ECO:0000313" key="2">
    <source>
        <dbReference type="EMBL" id="SEA38640.1"/>
    </source>
</evidence>